<dbReference type="InterPro" id="IPR003807">
    <property type="entry name" value="DUF202"/>
</dbReference>
<dbReference type="AlphaFoldDB" id="A0A132MJ39"/>
<evidence type="ECO:0000256" key="4">
    <source>
        <dbReference type="ARBA" id="ARBA00023136"/>
    </source>
</evidence>
<dbReference type="GO" id="GO:0012505">
    <property type="term" value="C:endomembrane system"/>
    <property type="evidence" value="ECO:0007669"/>
    <property type="project" value="UniProtKB-SubCell"/>
</dbReference>
<dbReference type="Proteomes" id="UP000070659">
    <property type="component" value="Unassembled WGS sequence"/>
</dbReference>
<evidence type="ECO:0000256" key="1">
    <source>
        <dbReference type="ARBA" id="ARBA00004127"/>
    </source>
</evidence>
<comment type="subcellular location">
    <subcellularLocation>
        <location evidence="1">Endomembrane system</location>
        <topology evidence="1">Multi-pass membrane protein</topology>
    </subcellularLocation>
</comment>
<dbReference type="Pfam" id="PF02656">
    <property type="entry name" value="DUF202"/>
    <property type="match status" value="1"/>
</dbReference>
<evidence type="ECO:0000256" key="2">
    <source>
        <dbReference type="ARBA" id="ARBA00022692"/>
    </source>
</evidence>
<proteinExistence type="predicted"/>
<protein>
    <recommendedName>
        <fullName evidence="6">DUF202 domain-containing protein</fullName>
    </recommendedName>
</protein>
<name>A0A132MJ39_9ACTN</name>
<evidence type="ECO:0000256" key="5">
    <source>
        <dbReference type="SAM" id="Phobius"/>
    </source>
</evidence>
<keyword evidence="2 5" id="KW-0812">Transmembrane</keyword>
<evidence type="ECO:0000256" key="3">
    <source>
        <dbReference type="ARBA" id="ARBA00022989"/>
    </source>
</evidence>
<comment type="caution">
    <text evidence="7">The sequence shown here is derived from an EMBL/GenBank/DDBJ whole genome shotgun (WGS) entry which is preliminary data.</text>
</comment>
<organism evidence="7 8">
    <name type="scientific">Carbonactinospora thermoautotrophica</name>
    <dbReference type="NCBI Taxonomy" id="1469144"/>
    <lineage>
        <taxon>Bacteria</taxon>
        <taxon>Bacillati</taxon>
        <taxon>Actinomycetota</taxon>
        <taxon>Actinomycetes</taxon>
        <taxon>Kitasatosporales</taxon>
        <taxon>Carbonactinosporaceae</taxon>
        <taxon>Carbonactinospora</taxon>
    </lineage>
</organism>
<sequence length="106" mass="11051">MTPRLWDPGVQNERTALAWARTALGLTVCALLAARLARTHEPRATLAVAFLGTATAGAVLYAASRRYRARAADLRAGRPIVAPAAVLGLTATVHALGLATLALLLL</sequence>
<feature type="domain" description="DUF202" evidence="6">
    <location>
        <begin position="7"/>
        <end position="71"/>
    </location>
</feature>
<reference evidence="7 8" key="1">
    <citation type="submission" date="2015-02" db="EMBL/GenBank/DDBJ databases">
        <title>Physiological reanalysis, assessment of diazotrophy, and genome sequences of multiple isolates of Streptomyces thermoautotrophicus.</title>
        <authorList>
            <person name="MacKellar D.C."/>
            <person name="Lieber L."/>
            <person name="Norman J."/>
            <person name="Bolger A."/>
            <person name="Tobin C."/>
            <person name="Murray J.W."/>
            <person name="Prell J."/>
        </authorList>
    </citation>
    <scope>NUCLEOTIDE SEQUENCE [LARGE SCALE GENOMIC DNA]</scope>
    <source>
        <strain evidence="7 8">UBT1</strain>
    </source>
</reference>
<feature type="transmembrane region" description="Helical" evidence="5">
    <location>
        <begin position="16"/>
        <end position="34"/>
    </location>
</feature>
<evidence type="ECO:0000259" key="6">
    <source>
        <dbReference type="Pfam" id="PF02656"/>
    </source>
</evidence>
<keyword evidence="4 5" id="KW-0472">Membrane</keyword>
<feature type="transmembrane region" description="Helical" evidence="5">
    <location>
        <begin position="46"/>
        <end position="64"/>
    </location>
</feature>
<keyword evidence="3 5" id="KW-1133">Transmembrane helix</keyword>
<gene>
    <name evidence="7" type="ORF">TH66_20985</name>
</gene>
<dbReference type="RefSeq" id="WP_067071574.1">
    <property type="nucleotide sequence ID" value="NZ_JYIJ01000019.1"/>
</dbReference>
<accession>A0A132MJ39</accession>
<dbReference type="EMBL" id="JYIJ01000019">
    <property type="protein sequence ID" value="KWW97882.1"/>
    <property type="molecule type" value="Genomic_DNA"/>
</dbReference>
<dbReference type="PATRIC" id="fig|1469144.8.peg.820"/>
<evidence type="ECO:0000313" key="8">
    <source>
        <dbReference type="Proteomes" id="UP000070659"/>
    </source>
</evidence>
<evidence type="ECO:0000313" key="7">
    <source>
        <dbReference type="EMBL" id="KWW97882.1"/>
    </source>
</evidence>
<feature type="transmembrane region" description="Helical" evidence="5">
    <location>
        <begin position="84"/>
        <end position="105"/>
    </location>
</feature>